<feature type="compositionally biased region" description="Basic and acidic residues" evidence="1">
    <location>
        <begin position="11"/>
        <end position="20"/>
    </location>
</feature>
<dbReference type="PANTHER" id="PTHR11092">
    <property type="entry name" value="SUGAR NUCLEOTIDE EPIMERASE RELATED"/>
    <property type="match status" value="1"/>
</dbReference>
<evidence type="ECO:0000313" key="4">
    <source>
        <dbReference type="EMBL" id="QAB17271.1"/>
    </source>
</evidence>
<gene>
    <name evidence="4" type="ORF">Leucomu_04435</name>
</gene>
<evidence type="ECO:0000256" key="1">
    <source>
        <dbReference type="SAM" id="MobiDB-lite"/>
    </source>
</evidence>
<dbReference type="InterPro" id="IPR036291">
    <property type="entry name" value="NAD(P)-bd_dom_sf"/>
</dbReference>
<accession>A0ABX5QDY1</accession>
<organism evidence="4 5">
    <name type="scientific">Leucobacter muris</name>
    <dbReference type="NCBI Taxonomy" id="1935379"/>
    <lineage>
        <taxon>Bacteria</taxon>
        <taxon>Bacillati</taxon>
        <taxon>Actinomycetota</taxon>
        <taxon>Actinomycetes</taxon>
        <taxon>Micrococcales</taxon>
        <taxon>Microbacteriaceae</taxon>
        <taxon>Leucobacter</taxon>
    </lineage>
</organism>
<dbReference type="InterPro" id="IPR001509">
    <property type="entry name" value="Epimerase_deHydtase"/>
</dbReference>
<protein>
    <submittedName>
        <fullName evidence="4">DUF1731 domain-containing protein</fullName>
    </submittedName>
</protein>
<evidence type="ECO:0000259" key="2">
    <source>
        <dbReference type="Pfam" id="PF01370"/>
    </source>
</evidence>
<dbReference type="Proteomes" id="UP000285768">
    <property type="component" value="Chromosome"/>
</dbReference>
<sequence length="338" mass="36713">MTAHANAPGPDSDRDPEPDRGRVVIGGAGGFMGRYLADRSRGEGREVVTIGRSGSDLHWGDERGIAAAVDGAALVVGLAGKSVNCRYTPANRAEIFRSRLETTAELSRAVARAAAPPPLWVNAATATVYRHAEDRPMTERDGEIGAGFSVDVAKTWERALFRDELPGTRRVALRSAIVLGHGGVLGPLRRLARLGLGGPQHDGPWPVSRARRAAGTAHARGAGRVRQRFSWVHIEDVARVIDFLERHPELDGPINASSPHPVDNREFMATVRRVLGVRFGPPTPRWALEIGAIGIRTETELVLKSRWVLPQRLAEAGFAFAYPELEPALREAFDRPRG</sequence>
<dbReference type="EMBL" id="CP035037">
    <property type="protein sequence ID" value="QAB17271.1"/>
    <property type="molecule type" value="Genomic_DNA"/>
</dbReference>
<evidence type="ECO:0000313" key="5">
    <source>
        <dbReference type="Proteomes" id="UP000285768"/>
    </source>
</evidence>
<dbReference type="SUPFAM" id="SSF51735">
    <property type="entry name" value="NAD(P)-binding Rossmann-fold domains"/>
    <property type="match status" value="1"/>
</dbReference>
<feature type="domain" description="DUF1731" evidence="3">
    <location>
        <begin position="283"/>
        <end position="331"/>
    </location>
</feature>
<dbReference type="Gene3D" id="3.40.50.720">
    <property type="entry name" value="NAD(P)-binding Rossmann-like Domain"/>
    <property type="match status" value="1"/>
</dbReference>
<name>A0ABX5QDY1_9MICO</name>
<feature type="domain" description="NAD-dependent epimerase/dehydratase" evidence="2">
    <location>
        <begin position="23"/>
        <end position="141"/>
    </location>
</feature>
<feature type="region of interest" description="Disordered" evidence="1">
    <location>
        <begin position="1"/>
        <end position="20"/>
    </location>
</feature>
<reference evidence="4 5" key="1">
    <citation type="submission" date="2019-01" db="EMBL/GenBank/DDBJ databases">
        <title>Leucobacter muris sp. nov. isolated from the nose of a laboratory mouse.</title>
        <authorList>
            <person name="Benga L."/>
            <person name="Sproeer C."/>
            <person name="Schumann P."/>
            <person name="Verbarg S."/>
            <person name="Bunk B."/>
            <person name="Engelhardt E."/>
            <person name="Benten P.M."/>
            <person name="Sager M."/>
        </authorList>
    </citation>
    <scope>NUCLEOTIDE SEQUENCE [LARGE SCALE GENOMIC DNA]</scope>
    <source>
        <strain evidence="4 5">DSM 101948</strain>
    </source>
</reference>
<proteinExistence type="predicted"/>
<dbReference type="InterPro" id="IPR013549">
    <property type="entry name" value="DUF1731"/>
</dbReference>
<dbReference type="Pfam" id="PF01370">
    <property type="entry name" value="Epimerase"/>
    <property type="match status" value="1"/>
</dbReference>
<dbReference type="RefSeq" id="WP_128386468.1">
    <property type="nucleotide sequence ID" value="NZ_CP035037.1"/>
</dbReference>
<evidence type="ECO:0000259" key="3">
    <source>
        <dbReference type="Pfam" id="PF08338"/>
    </source>
</evidence>
<dbReference type="Pfam" id="PF08338">
    <property type="entry name" value="DUF1731"/>
    <property type="match status" value="1"/>
</dbReference>
<dbReference type="PANTHER" id="PTHR11092:SF0">
    <property type="entry name" value="EPIMERASE FAMILY PROTEIN SDR39U1"/>
    <property type="match status" value="1"/>
</dbReference>
<keyword evidence="5" id="KW-1185">Reference proteome</keyword>